<proteinExistence type="predicted"/>
<organism evidence="1">
    <name type="scientific">Wuchereria bancrofti</name>
    <dbReference type="NCBI Taxonomy" id="6293"/>
    <lineage>
        <taxon>Eukaryota</taxon>
        <taxon>Metazoa</taxon>
        <taxon>Ecdysozoa</taxon>
        <taxon>Nematoda</taxon>
        <taxon>Chromadorea</taxon>
        <taxon>Rhabditida</taxon>
        <taxon>Spirurina</taxon>
        <taxon>Spiruromorpha</taxon>
        <taxon>Filarioidea</taxon>
        <taxon>Onchocercidae</taxon>
        <taxon>Wuchereria</taxon>
    </lineage>
</organism>
<evidence type="ECO:0000313" key="1">
    <source>
        <dbReference type="WBParaSite" id="maker-PairedContig_1543-snap-gene-0.2-mRNA-1"/>
    </source>
</evidence>
<dbReference type="WBParaSite" id="maker-PairedContig_1543-snap-gene-0.2-mRNA-1">
    <property type="protein sequence ID" value="maker-PairedContig_1543-snap-gene-0.2-mRNA-1"/>
    <property type="gene ID" value="maker-PairedContig_1543-snap-gene-0.2"/>
</dbReference>
<reference evidence="1" key="1">
    <citation type="submission" date="2016-11" db="UniProtKB">
        <authorList>
            <consortium name="WormBaseParasite"/>
        </authorList>
    </citation>
    <scope>IDENTIFICATION</scope>
    <source>
        <strain evidence="1">pt0022</strain>
    </source>
</reference>
<name>A0A1I8EDP7_WUCBA</name>
<accession>A0A1I8EDP7</accession>
<dbReference type="AlphaFoldDB" id="A0A1I8EDP7"/>
<protein>
    <submittedName>
        <fullName evidence="1">Uncharacterized protein</fullName>
    </submittedName>
</protein>
<sequence>MANLKLIFVGQQAQEIRRLIVKPDASGERLIIAGPKDIKTNDKPFRLWLSFILLEKLFGPYAKIYFDGIFLPVTIVKQLNFSYYQYLAAKVNYL</sequence>